<reference evidence="1 2" key="1">
    <citation type="submission" date="2023-05" db="EMBL/GenBank/DDBJ databases">
        <title>Genome sequence of Pinibacter sp. MAH-24.</title>
        <authorList>
            <person name="Huq M.A."/>
        </authorList>
    </citation>
    <scope>NUCLEOTIDE SEQUENCE [LARGE SCALE GENOMIC DNA]</scope>
    <source>
        <strain evidence="1 2">MAH-24</strain>
    </source>
</reference>
<dbReference type="InterPro" id="IPR042184">
    <property type="entry name" value="YqeY/Aim41_N"/>
</dbReference>
<dbReference type="Proteomes" id="UP001226434">
    <property type="component" value="Unassembled WGS sequence"/>
</dbReference>
<keyword evidence="2" id="KW-1185">Reference proteome</keyword>
<evidence type="ECO:0000313" key="2">
    <source>
        <dbReference type="Proteomes" id="UP001226434"/>
    </source>
</evidence>
<dbReference type="InterPro" id="IPR003789">
    <property type="entry name" value="Asn/Gln_tRNA_amidoTrase-B-like"/>
</dbReference>
<dbReference type="EMBL" id="JASBRG010000001">
    <property type="protein sequence ID" value="MDI3318440.1"/>
    <property type="molecule type" value="Genomic_DNA"/>
</dbReference>
<comment type="caution">
    <text evidence="1">The sequence shown here is derived from an EMBL/GenBank/DDBJ whole genome shotgun (WGS) entry which is preliminary data.</text>
</comment>
<organism evidence="1 2">
    <name type="scientific">Pinibacter soli</name>
    <dbReference type="NCBI Taxonomy" id="3044211"/>
    <lineage>
        <taxon>Bacteria</taxon>
        <taxon>Pseudomonadati</taxon>
        <taxon>Bacteroidota</taxon>
        <taxon>Chitinophagia</taxon>
        <taxon>Chitinophagales</taxon>
        <taxon>Chitinophagaceae</taxon>
        <taxon>Pinibacter</taxon>
    </lineage>
</organism>
<gene>
    <name evidence="1" type="ORF">QJ048_01585</name>
</gene>
<dbReference type="Gene3D" id="1.10.1510.10">
    <property type="entry name" value="Uncharacterised protein YqeY/AIM41 PF09424, N-terminal domain"/>
    <property type="match status" value="1"/>
</dbReference>
<dbReference type="InterPro" id="IPR019004">
    <property type="entry name" value="YqeY/Aim41"/>
</dbReference>
<dbReference type="InterPro" id="IPR023168">
    <property type="entry name" value="GatB_Yqey_C_2"/>
</dbReference>
<dbReference type="Gene3D" id="1.10.10.410">
    <property type="match status" value="1"/>
</dbReference>
<name>A0ABT6R7A1_9BACT</name>
<dbReference type="RefSeq" id="WP_282332574.1">
    <property type="nucleotide sequence ID" value="NZ_JASBRG010000001.1"/>
</dbReference>
<evidence type="ECO:0000313" key="1">
    <source>
        <dbReference type="EMBL" id="MDI3318440.1"/>
    </source>
</evidence>
<dbReference type="PANTHER" id="PTHR28055">
    <property type="entry name" value="ALTERED INHERITANCE OF MITOCHONDRIA PROTEIN 41, MITOCHONDRIAL"/>
    <property type="match status" value="1"/>
</dbReference>
<proteinExistence type="predicted"/>
<dbReference type="PANTHER" id="PTHR28055:SF1">
    <property type="entry name" value="ALTERED INHERITANCE OF MITOCHONDRIA PROTEIN 41, MITOCHONDRIAL"/>
    <property type="match status" value="1"/>
</dbReference>
<accession>A0ABT6R7A1</accession>
<sequence length="150" mass="16258">MSLEQQVMAEMKDAMKAKDEALLRGLRAIKAEIIKAKTEPGANGEVSTEGELKLLQKLVKQRKDSLEIFTQQNRADLAQKEQDEITVIERFLPKQLSAEELKAALEKIIAETGAASPADLGKVMGVASKQLAGKADGKAISATVKELLTK</sequence>
<dbReference type="SUPFAM" id="SSF89095">
    <property type="entry name" value="GatB/YqeY motif"/>
    <property type="match status" value="1"/>
</dbReference>
<protein>
    <submittedName>
        <fullName evidence="1">GatB/YqeY domain-containing protein</fullName>
    </submittedName>
</protein>
<dbReference type="Pfam" id="PF09424">
    <property type="entry name" value="YqeY"/>
    <property type="match status" value="1"/>
</dbReference>